<protein>
    <recommendedName>
        <fullName evidence="4">Secreted protein</fullName>
    </recommendedName>
</protein>
<organism evidence="2 3">
    <name type="scientific">Paragonimus skrjabini miyazakii</name>
    <dbReference type="NCBI Taxonomy" id="59628"/>
    <lineage>
        <taxon>Eukaryota</taxon>
        <taxon>Metazoa</taxon>
        <taxon>Spiralia</taxon>
        <taxon>Lophotrochozoa</taxon>
        <taxon>Platyhelminthes</taxon>
        <taxon>Trematoda</taxon>
        <taxon>Digenea</taxon>
        <taxon>Plagiorchiida</taxon>
        <taxon>Troglotremata</taxon>
        <taxon>Troglotrematidae</taxon>
        <taxon>Paragonimus</taxon>
    </lineage>
</organism>
<feature type="chain" id="PRO_5035733795" description="Secreted protein" evidence="1">
    <location>
        <begin position="36"/>
        <end position="85"/>
    </location>
</feature>
<evidence type="ECO:0000313" key="2">
    <source>
        <dbReference type="EMBL" id="KAF7242673.1"/>
    </source>
</evidence>
<evidence type="ECO:0008006" key="4">
    <source>
        <dbReference type="Google" id="ProtNLM"/>
    </source>
</evidence>
<sequence length="85" mass="9449">MISGEACSLIGRRLERRCFCLALLSLIGLPSVTRSNRTVSVTPMLVDKISRIHTRFAFDSSVRLALEEFPPNETVTAGFRSSSLY</sequence>
<gene>
    <name evidence="2" type="ORF">EG68_11249</name>
</gene>
<evidence type="ECO:0000313" key="3">
    <source>
        <dbReference type="Proteomes" id="UP000822476"/>
    </source>
</evidence>
<keyword evidence="3" id="KW-1185">Reference proteome</keyword>
<proteinExistence type="predicted"/>
<dbReference type="AlphaFoldDB" id="A0A8S9YFS1"/>
<reference evidence="2" key="1">
    <citation type="submission" date="2019-07" db="EMBL/GenBank/DDBJ databases">
        <title>Annotation for the trematode Paragonimus miyazaki's.</title>
        <authorList>
            <person name="Choi Y.-J."/>
        </authorList>
    </citation>
    <scope>NUCLEOTIDE SEQUENCE</scope>
    <source>
        <strain evidence="2">Japan</strain>
    </source>
</reference>
<comment type="caution">
    <text evidence="2">The sequence shown here is derived from an EMBL/GenBank/DDBJ whole genome shotgun (WGS) entry which is preliminary data.</text>
</comment>
<feature type="signal peptide" evidence="1">
    <location>
        <begin position="1"/>
        <end position="35"/>
    </location>
</feature>
<keyword evidence="1" id="KW-0732">Signal</keyword>
<dbReference type="EMBL" id="JTDE01006636">
    <property type="protein sequence ID" value="KAF7242673.1"/>
    <property type="molecule type" value="Genomic_DNA"/>
</dbReference>
<accession>A0A8S9YFS1</accession>
<name>A0A8S9YFS1_9TREM</name>
<evidence type="ECO:0000256" key="1">
    <source>
        <dbReference type="SAM" id="SignalP"/>
    </source>
</evidence>
<dbReference type="Proteomes" id="UP000822476">
    <property type="component" value="Unassembled WGS sequence"/>
</dbReference>